<organism evidence="1 2">
    <name type="scientific">Herminiimonas glaciei</name>
    <dbReference type="NCBI Taxonomy" id="523788"/>
    <lineage>
        <taxon>Bacteria</taxon>
        <taxon>Pseudomonadati</taxon>
        <taxon>Pseudomonadota</taxon>
        <taxon>Betaproteobacteria</taxon>
        <taxon>Burkholderiales</taxon>
        <taxon>Oxalobacteraceae</taxon>
        <taxon>Herminiimonas</taxon>
    </lineage>
</organism>
<gene>
    <name evidence="1" type="ORF">ACFQPC_11080</name>
</gene>
<protein>
    <submittedName>
        <fullName evidence="1">DUF6352 family protein</fullName>
    </submittedName>
</protein>
<keyword evidence="2" id="KW-1185">Reference proteome</keyword>
<dbReference type="RefSeq" id="WP_382271962.1">
    <property type="nucleotide sequence ID" value="NZ_JBHTBU010000002.1"/>
</dbReference>
<comment type="caution">
    <text evidence="1">The sequence shown here is derived from an EMBL/GenBank/DDBJ whole genome shotgun (WGS) entry which is preliminary data.</text>
</comment>
<sequence>MAAQFRQEFWPHSGYKLTRRDGDSRLLLSDDLLRAWWHRPEVAPIDESCERERALHTALLAEPRRVVTDAEISALQDADAQDNYRILLAWRDRLLAAPTLEAAYLDLFRAGSINVPPVFIDQLTQMIVHGMLDGSEEALQVRAAELFFRKQKVAIENGAVMLADADTVELHATGGNYGDIGRLLIEANTKPRRVELDVLDQENADTYWARNERHDTVVSFAYGRAALTAFCRVVEKWIQHFYGVAVVVRPLRAIEAKHWAWHIGLDAEASAILNDLYAGTELEEERNRRILSLFQLDFVDPAVVRADVAGRPVYMACAMNSEELLRIKPQNLLLNLPLASIS</sequence>
<evidence type="ECO:0000313" key="1">
    <source>
        <dbReference type="EMBL" id="MFC7288580.1"/>
    </source>
</evidence>
<proteinExistence type="predicted"/>
<accession>A0ABW2IC12</accession>
<name>A0ABW2IC12_9BURK</name>
<reference evidence="2" key="1">
    <citation type="journal article" date="2019" name="Int. J. Syst. Evol. Microbiol.">
        <title>The Global Catalogue of Microorganisms (GCM) 10K type strain sequencing project: providing services to taxonomists for standard genome sequencing and annotation.</title>
        <authorList>
            <consortium name="The Broad Institute Genomics Platform"/>
            <consortium name="The Broad Institute Genome Sequencing Center for Infectious Disease"/>
            <person name="Wu L."/>
            <person name="Ma J."/>
        </authorList>
    </citation>
    <scope>NUCLEOTIDE SEQUENCE [LARGE SCALE GENOMIC DNA]</scope>
    <source>
        <strain evidence="2">KACC 12508</strain>
    </source>
</reference>
<dbReference type="Pfam" id="PF19879">
    <property type="entry name" value="DUF6352"/>
    <property type="match status" value="1"/>
</dbReference>
<dbReference type="InterPro" id="IPR045932">
    <property type="entry name" value="DUF6352"/>
</dbReference>
<evidence type="ECO:0000313" key="2">
    <source>
        <dbReference type="Proteomes" id="UP001596542"/>
    </source>
</evidence>
<dbReference type="Proteomes" id="UP001596542">
    <property type="component" value="Unassembled WGS sequence"/>
</dbReference>
<dbReference type="EMBL" id="JBHTBU010000002">
    <property type="protein sequence ID" value="MFC7288580.1"/>
    <property type="molecule type" value="Genomic_DNA"/>
</dbReference>